<feature type="transmembrane region" description="Helical" evidence="6">
    <location>
        <begin position="57"/>
        <end position="75"/>
    </location>
</feature>
<sequence length="517" mass="57106">MASVQDEKAATVSEPQVTPSRPSIDPPVNHATHFSGWKYTPHRFGPITIPYYASPRVQLVLVAFVCFLCPGMFNATNGVGGGGQFDASTADNSNVAVYSTFSVVGFFAGTIANRLGIKLTLSLGGMGYFLYVSSYLSYNHNANEGFVIFAGALLGVCAGMLWAAQGAIMMSYPHEESKGKYISWFWMIFNLGAVIGGFIPLGENFHSKAGRVSDGTYIGFMVLTFLGACLAWTLIDARNVVRPDGSRVILMKHPSWQSEILGLLEVLRTDIWIVFLFPMFFSSNWFYTYHFNGVNGAKFNIRTRSLNSVLYYLSQIVGAYIFGFALDLKGVRRTTKARVVWVVLFILTMAIWGGGLAWQETYTRAETSSKTYVKEDWTTSGYVGPMFLYMFYGFYDSVWQVTVYWYMGAMTNNGRKLANFAGFYKGLQSAGAAIAYRIDALKVPYMNIFISNWVLLGASLILAGPFVLTKVKDTVSVEEDLQFSDETYEDVKPLADVEPGASSGPEVVGRDAEKSAV</sequence>
<feature type="transmembrane region" description="Helical" evidence="6">
    <location>
        <begin position="181"/>
        <end position="201"/>
    </location>
</feature>
<organism evidence="7 8">
    <name type="scientific">Ramalina farinacea</name>
    <dbReference type="NCBI Taxonomy" id="258253"/>
    <lineage>
        <taxon>Eukaryota</taxon>
        <taxon>Fungi</taxon>
        <taxon>Dikarya</taxon>
        <taxon>Ascomycota</taxon>
        <taxon>Pezizomycotina</taxon>
        <taxon>Lecanoromycetes</taxon>
        <taxon>OSLEUM clade</taxon>
        <taxon>Lecanoromycetidae</taxon>
        <taxon>Lecanorales</taxon>
        <taxon>Lecanorineae</taxon>
        <taxon>Ramalinaceae</taxon>
        <taxon>Ramalina</taxon>
    </lineage>
</organism>
<dbReference type="AlphaFoldDB" id="A0AA43TVN7"/>
<dbReference type="GO" id="GO:0016020">
    <property type="term" value="C:membrane"/>
    <property type="evidence" value="ECO:0007669"/>
    <property type="project" value="UniProtKB-SubCell"/>
</dbReference>
<feature type="transmembrane region" description="Helical" evidence="6">
    <location>
        <begin position="448"/>
        <end position="468"/>
    </location>
</feature>
<dbReference type="PANTHER" id="PTHR23294">
    <property type="entry name" value="ET TRANSLATION PRODUCT-RELATED"/>
    <property type="match status" value="1"/>
</dbReference>
<keyword evidence="4 6" id="KW-0472">Membrane</keyword>
<evidence type="ECO:0000256" key="4">
    <source>
        <dbReference type="ARBA" id="ARBA00023136"/>
    </source>
</evidence>
<feature type="transmembrane region" description="Helical" evidence="6">
    <location>
        <begin position="339"/>
        <end position="358"/>
    </location>
</feature>
<dbReference type="CDD" id="cd06178">
    <property type="entry name" value="MFS_unc93-like"/>
    <property type="match status" value="1"/>
</dbReference>
<feature type="region of interest" description="Disordered" evidence="5">
    <location>
        <begin position="1"/>
        <end position="28"/>
    </location>
</feature>
<dbReference type="InterPro" id="IPR051617">
    <property type="entry name" value="UNC-93-like_regulator"/>
</dbReference>
<proteinExistence type="predicted"/>
<evidence type="ECO:0000256" key="6">
    <source>
        <dbReference type="SAM" id="Phobius"/>
    </source>
</evidence>
<comment type="subcellular location">
    <subcellularLocation>
        <location evidence="1">Membrane</location>
        <topology evidence="1">Multi-pass membrane protein</topology>
    </subcellularLocation>
</comment>
<accession>A0AA43TVN7</accession>
<feature type="transmembrane region" description="Helical" evidence="6">
    <location>
        <begin position="309"/>
        <end position="327"/>
    </location>
</feature>
<feature type="transmembrane region" description="Helical" evidence="6">
    <location>
        <begin position="216"/>
        <end position="235"/>
    </location>
</feature>
<dbReference type="SUPFAM" id="SSF103473">
    <property type="entry name" value="MFS general substrate transporter"/>
    <property type="match status" value="1"/>
</dbReference>
<dbReference type="PANTHER" id="PTHR23294:SF54">
    <property type="entry name" value="DUF895 DOMAIN MEMBRANE PROTEIN (AFU_ORTHOLOGUE AFUA_8G04110)"/>
    <property type="match status" value="1"/>
</dbReference>
<keyword evidence="3 6" id="KW-1133">Transmembrane helix</keyword>
<evidence type="ECO:0000256" key="2">
    <source>
        <dbReference type="ARBA" id="ARBA00022692"/>
    </source>
</evidence>
<dbReference type="EMBL" id="JAPUFD010000002">
    <property type="protein sequence ID" value="MDI1485912.1"/>
    <property type="molecule type" value="Genomic_DNA"/>
</dbReference>
<evidence type="ECO:0000256" key="5">
    <source>
        <dbReference type="SAM" id="MobiDB-lite"/>
    </source>
</evidence>
<dbReference type="InterPro" id="IPR010291">
    <property type="entry name" value="Ion_channel_UNC-93"/>
</dbReference>
<dbReference type="Gene3D" id="1.20.1250.20">
    <property type="entry name" value="MFS general substrate transporter like domains"/>
    <property type="match status" value="1"/>
</dbReference>
<reference evidence="7" key="1">
    <citation type="journal article" date="2023" name="Genome Biol. Evol.">
        <title>First Whole Genome Sequence and Flow Cytometry Genome Size Data for the Lichen-Forming Fungus Ramalina farinacea (Ascomycota).</title>
        <authorList>
            <person name="Llewellyn T."/>
            <person name="Mian S."/>
            <person name="Hill R."/>
            <person name="Leitch I.J."/>
            <person name="Gaya E."/>
        </authorList>
    </citation>
    <scope>NUCLEOTIDE SEQUENCE</scope>
    <source>
        <strain evidence="7">LIQ254RAFAR</strain>
    </source>
</reference>
<gene>
    <name evidence="7" type="ORF">OHK93_004101</name>
</gene>
<dbReference type="InterPro" id="IPR036259">
    <property type="entry name" value="MFS_trans_sf"/>
</dbReference>
<feature type="transmembrane region" description="Helical" evidence="6">
    <location>
        <begin position="386"/>
        <end position="405"/>
    </location>
</feature>
<comment type="caution">
    <text evidence="7">The sequence shown here is derived from an EMBL/GenBank/DDBJ whole genome shotgun (WGS) entry which is preliminary data.</text>
</comment>
<keyword evidence="8" id="KW-1185">Reference proteome</keyword>
<dbReference type="Pfam" id="PF05978">
    <property type="entry name" value="UNC-93"/>
    <property type="match status" value="1"/>
</dbReference>
<protein>
    <submittedName>
        <fullName evidence="7">Uncharacterized protein</fullName>
    </submittedName>
</protein>
<feature type="transmembrane region" description="Helical" evidence="6">
    <location>
        <begin position="95"/>
        <end position="112"/>
    </location>
</feature>
<keyword evidence="2 6" id="KW-0812">Transmembrane</keyword>
<feature type="transmembrane region" description="Helical" evidence="6">
    <location>
        <begin position="119"/>
        <end position="136"/>
    </location>
</feature>
<feature type="compositionally biased region" description="Basic and acidic residues" evidence="5">
    <location>
        <begin position="508"/>
        <end position="517"/>
    </location>
</feature>
<evidence type="ECO:0000256" key="1">
    <source>
        <dbReference type="ARBA" id="ARBA00004141"/>
    </source>
</evidence>
<evidence type="ECO:0000313" key="8">
    <source>
        <dbReference type="Proteomes" id="UP001161017"/>
    </source>
</evidence>
<feature type="transmembrane region" description="Helical" evidence="6">
    <location>
        <begin position="271"/>
        <end position="289"/>
    </location>
</feature>
<name>A0AA43TVN7_9LECA</name>
<evidence type="ECO:0000313" key="7">
    <source>
        <dbReference type="EMBL" id="MDI1485912.1"/>
    </source>
</evidence>
<feature type="region of interest" description="Disordered" evidence="5">
    <location>
        <begin position="494"/>
        <end position="517"/>
    </location>
</feature>
<feature type="transmembrane region" description="Helical" evidence="6">
    <location>
        <begin position="148"/>
        <end position="169"/>
    </location>
</feature>
<evidence type="ECO:0000256" key="3">
    <source>
        <dbReference type="ARBA" id="ARBA00022989"/>
    </source>
</evidence>
<dbReference type="Proteomes" id="UP001161017">
    <property type="component" value="Unassembled WGS sequence"/>
</dbReference>